<reference evidence="1" key="1">
    <citation type="submission" date="2021-01" db="EMBL/GenBank/DDBJ databases">
        <authorList>
            <person name="Lovell J.T."/>
            <person name="Bentley N."/>
            <person name="Bhattarai G."/>
            <person name="Jenkins J.W."/>
            <person name="Sreedasyam A."/>
            <person name="Alarcon Y."/>
            <person name="Bock C."/>
            <person name="Boston L."/>
            <person name="Carlson J."/>
            <person name="Cervantes K."/>
            <person name="Clermont K."/>
            <person name="Krom N."/>
            <person name="Kubenka K."/>
            <person name="Mamidi S."/>
            <person name="Mattison C."/>
            <person name="Monteros M."/>
            <person name="Pisani C."/>
            <person name="Plott C."/>
            <person name="Rajasekar S."/>
            <person name="Rhein H.S."/>
            <person name="Rohla C."/>
            <person name="Song M."/>
            <person name="Hilaire R.S."/>
            <person name="Shu S."/>
            <person name="Wells L."/>
            <person name="Wang X."/>
            <person name="Webber J."/>
            <person name="Heerema R.J."/>
            <person name="Klein P."/>
            <person name="Conner P."/>
            <person name="Grauke L."/>
            <person name="Grimwood J."/>
            <person name="Schmutz J."/>
            <person name="Randall J.J."/>
        </authorList>
    </citation>
    <scope>NUCLEOTIDE SEQUENCE</scope>
    <source>
        <tissue evidence="1">Leaf</tissue>
    </source>
</reference>
<gene>
    <name evidence="1" type="ORF">I3842_12G036400</name>
</gene>
<dbReference type="EMBL" id="CM031836">
    <property type="protein sequence ID" value="KAG6683914.1"/>
    <property type="molecule type" value="Genomic_DNA"/>
</dbReference>
<evidence type="ECO:0000313" key="2">
    <source>
        <dbReference type="Proteomes" id="UP000811246"/>
    </source>
</evidence>
<dbReference type="Pfam" id="PF02536">
    <property type="entry name" value="mTERF"/>
    <property type="match status" value="1"/>
</dbReference>
<protein>
    <submittedName>
        <fullName evidence="1">Uncharacterized protein</fullName>
    </submittedName>
</protein>
<evidence type="ECO:0000313" key="1">
    <source>
        <dbReference type="EMBL" id="KAG6683914.1"/>
    </source>
</evidence>
<dbReference type="InterPro" id="IPR003690">
    <property type="entry name" value="MTERF"/>
</dbReference>
<name>A0A922DGG7_CARIL</name>
<dbReference type="PANTHER" id="PTHR13068:SF120">
    <property type="entry name" value="TRANSCRIPTION TERMINATION FACTOR MTERF2, CHLOROPLASTIC-LIKE ISOFORM X1"/>
    <property type="match status" value="1"/>
</dbReference>
<dbReference type="AlphaFoldDB" id="A0A922DGG7"/>
<dbReference type="SMART" id="SM00733">
    <property type="entry name" value="Mterf"/>
    <property type="match status" value="4"/>
</dbReference>
<dbReference type="PANTHER" id="PTHR13068">
    <property type="entry name" value="CGI-12 PROTEIN-RELATED"/>
    <property type="match status" value="1"/>
</dbReference>
<dbReference type="Proteomes" id="UP000811246">
    <property type="component" value="Chromosome 12"/>
</dbReference>
<accession>A0A922DGG7</accession>
<comment type="caution">
    <text evidence="1">The sequence shown here is derived from an EMBL/GenBank/DDBJ whole genome shotgun (WGS) entry which is preliminary data.</text>
</comment>
<organism evidence="1 2">
    <name type="scientific">Carya illinoinensis</name>
    <name type="common">Pecan</name>
    <dbReference type="NCBI Taxonomy" id="32201"/>
    <lineage>
        <taxon>Eukaryota</taxon>
        <taxon>Viridiplantae</taxon>
        <taxon>Streptophyta</taxon>
        <taxon>Embryophyta</taxon>
        <taxon>Tracheophyta</taxon>
        <taxon>Spermatophyta</taxon>
        <taxon>Magnoliopsida</taxon>
        <taxon>eudicotyledons</taxon>
        <taxon>Gunneridae</taxon>
        <taxon>Pentapetalae</taxon>
        <taxon>rosids</taxon>
        <taxon>fabids</taxon>
        <taxon>Fagales</taxon>
        <taxon>Juglandaceae</taxon>
        <taxon>Carya</taxon>
    </lineage>
</organism>
<sequence>MPNMEVFESLGFSGSSLAKMLSKHPAVLESDAHAVVEFFRAHGFSDKQITTLTMKLPPLYLYNVEKIFKPKLEFFKSLGLSDLELAQLLSSRPHILTRSLEKQIIPCVQELRRVLGTDENVLEAIKACFPILESNMVHMLQPNIATLISHGVP</sequence>
<proteinExistence type="predicted"/>
<dbReference type="GO" id="GO:0003676">
    <property type="term" value="F:nucleic acid binding"/>
    <property type="evidence" value="ECO:0007669"/>
    <property type="project" value="InterPro"/>
</dbReference>